<evidence type="ECO:0000313" key="7">
    <source>
        <dbReference type="EMBL" id="CAD7399072.1"/>
    </source>
</evidence>
<dbReference type="InterPro" id="IPR050546">
    <property type="entry name" value="Glycosyl_Hydrlase_16"/>
</dbReference>
<comment type="similarity">
    <text evidence="2">Belongs to the insect beta-1,3-glucan binding protein family.</text>
</comment>
<dbReference type="EMBL" id="OC317785">
    <property type="protein sequence ID" value="CAD7399072.1"/>
    <property type="molecule type" value="Genomic_DNA"/>
</dbReference>
<dbReference type="PANTHER" id="PTHR10963:SF55">
    <property type="entry name" value="GLYCOSIDE HYDROLASE FAMILY 16 PROTEIN"/>
    <property type="match status" value="1"/>
</dbReference>
<sequence length="528" mass="59179">MFIIKTTDGVGITSLVKMNQCALKYLLSLNVALTVTHLLIGVSSENEHLKQAEKDHLNESHNVPSANLQQLCPRGLRLWISDSPEIQFVGFHVSINSPLIGASPSEFNTDLGRPTGGKWTFDIPDIYLQKGDSVFYWLHLVVGNHSRLRTDLTWNVPDWPAEDGEIEHSEFQMFVNNRSNSFVRDGVLHIRPSLTKDVLGENFLFNGVLDLRGSSLPGERCTNPSNNGCYKRALGGQILNPVVSAQLQTSRSFSFQYGVVKVRAKMPRGDWLWPGIIARWTRYSCRVWPGIVGYGQVSLSGVTRYHRRVWPAITLLPKYSAYGSWPNSGQITVGESRGNAHYMLGGDPLGIQRVEMALNFGLQELIQDHQGLIKKYANSEEGWDTNFHEYQVDWTRGQRNLGPTAEDGEIEVRISFYLAISLSVGGISGYFPDSAENSPYPKPWNNTSPNEVELPVSNSLLMSSDRMKPRTGDWVITSNFLQEAAVTALSSGSSAALDFWEQKESWIPTWTEENSNFQIDNVRVWALP</sequence>
<keyword evidence="4" id="KW-0391">Immunity</keyword>
<proteinExistence type="inferred from homology"/>
<organism evidence="7">
    <name type="scientific">Timema cristinae</name>
    <name type="common">Walking stick</name>
    <dbReference type="NCBI Taxonomy" id="61476"/>
    <lineage>
        <taxon>Eukaryota</taxon>
        <taxon>Metazoa</taxon>
        <taxon>Ecdysozoa</taxon>
        <taxon>Arthropoda</taxon>
        <taxon>Hexapoda</taxon>
        <taxon>Insecta</taxon>
        <taxon>Pterygota</taxon>
        <taxon>Neoptera</taxon>
        <taxon>Polyneoptera</taxon>
        <taxon>Phasmatodea</taxon>
        <taxon>Timematodea</taxon>
        <taxon>Timematoidea</taxon>
        <taxon>Timematidae</taxon>
        <taxon>Timema</taxon>
    </lineage>
</organism>
<dbReference type="GO" id="GO:0005975">
    <property type="term" value="P:carbohydrate metabolic process"/>
    <property type="evidence" value="ECO:0007669"/>
    <property type="project" value="InterPro"/>
</dbReference>
<dbReference type="PROSITE" id="PS51969">
    <property type="entry name" value="CBM39"/>
    <property type="match status" value="1"/>
</dbReference>
<dbReference type="AlphaFoldDB" id="A0A7R9CND9"/>
<dbReference type="Gene3D" id="2.60.120.200">
    <property type="match status" value="2"/>
</dbReference>
<dbReference type="InterPro" id="IPR031756">
    <property type="entry name" value="BGBP_N"/>
</dbReference>
<feature type="domain" description="GH16" evidence="5">
    <location>
        <begin position="152"/>
        <end position="528"/>
    </location>
</feature>
<evidence type="ECO:0000256" key="4">
    <source>
        <dbReference type="ARBA" id="ARBA00022859"/>
    </source>
</evidence>
<protein>
    <submittedName>
        <fullName evidence="7">Uncharacterized protein</fullName>
    </submittedName>
</protein>
<accession>A0A7R9CND9</accession>
<dbReference type="SUPFAM" id="SSF49899">
    <property type="entry name" value="Concanavalin A-like lectins/glucanases"/>
    <property type="match status" value="1"/>
</dbReference>
<evidence type="ECO:0000256" key="1">
    <source>
        <dbReference type="ARBA" id="ARBA00006865"/>
    </source>
</evidence>
<comment type="similarity">
    <text evidence="1">Belongs to the glycosyl hydrolase 16 family.</text>
</comment>
<dbReference type="GO" id="GO:0004553">
    <property type="term" value="F:hydrolase activity, hydrolyzing O-glycosyl compounds"/>
    <property type="evidence" value="ECO:0007669"/>
    <property type="project" value="InterPro"/>
</dbReference>
<name>A0A7R9CND9_TIMCR</name>
<dbReference type="InterPro" id="IPR000757">
    <property type="entry name" value="Beta-glucanase-like"/>
</dbReference>
<reference evidence="7" key="1">
    <citation type="submission" date="2020-11" db="EMBL/GenBank/DDBJ databases">
        <authorList>
            <person name="Tran Van P."/>
        </authorList>
    </citation>
    <scope>NUCLEOTIDE SEQUENCE</scope>
</reference>
<evidence type="ECO:0000259" key="6">
    <source>
        <dbReference type="PROSITE" id="PS51969"/>
    </source>
</evidence>
<dbReference type="InterPro" id="IPR013320">
    <property type="entry name" value="ConA-like_dom_sf"/>
</dbReference>
<feature type="domain" description="CBM39" evidence="6">
    <location>
        <begin position="61"/>
        <end position="161"/>
    </location>
</feature>
<dbReference type="GO" id="GO:0030246">
    <property type="term" value="F:carbohydrate binding"/>
    <property type="evidence" value="ECO:0007669"/>
    <property type="project" value="InterPro"/>
</dbReference>
<evidence type="ECO:0000256" key="2">
    <source>
        <dbReference type="ARBA" id="ARBA00008781"/>
    </source>
</evidence>
<dbReference type="GO" id="GO:0045087">
    <property type="term" value="P:innate immune response"/>
    <property type="evidence" value="ECO:0007669"/>
    <property type="project" value="UniProtKB-KW"/>
</dbReference>
<dbReference type="PANTHER" id="PTHR10963">
    <property type="entry name" value="GLYCOSYL HYDROLASE-RELATED"/>
    <property type="match status" value="1"/>
</dbReference>
<evidence type="ECO:0000256" key="3">
    <source>
        <dbReference type="ARBA" id="ARBA00022588"/>
    </source>
</evidence>
<keyword evidence="3" id="KW-0399">Innate immunity</keyword>
<dbReference type="Gene3D" id="2.60.40.2140">
    <property type="entry name" value="Beta-1,3-glucan-recognition protein, N-terminal domain"/>
    <property type="match status" value="1"/>
</dbReference>
<dbReference type="Pfam" id="PF15886">
    <property type="entry name" value="CBM39"/>
    <property type="match status" value="1"/>
</dbReference>
<gene>
    <name evidence="7" type="ORF">TCEB3V08_LOCUS4805</name>
</gene>
<dbReference type="PROSITE" id="PS51762">
    <property type="entry name" value="GH16_2"/>
    <property type="match status" value="1"/>
</dbReference>
<evidence type="ECO:0000259" key="5">
    <source>
        <dbReference type="PROSITE" id="PS51762"/>
    </source>
</evidence>
<dbReference type="InterPro" id="IPR043030">
    <property type="entry name" value="BGBP_N_sf"/>
</dbReference>